<gene>
    <name evidence="4" type="ORF">Zmor_025327</name>
</gene>
<feature type="compositionally biased region" description="Basic residues" evidence="3">
    <location>
        <begin position="1"/>
        <end position="10"/>
    </location>
</feature>
<evidence type="ECO:0000256" key="3">
    <source>
        <dbReference type="SAM" id="MobiDB-lite"/>
    </source>
</evidence>
<keyword evidence="5" id="KW-1185">Reference proteome</keyword>
<name>A0AA38M4Z8_9CUCU</name>
<dbReference type="InterPro" id="IPR025602">
    <property type="entry name" value="BCP1_family"/>
</dbReference>
<dbReference type="Proteomes" id="UP001168821">
    <property type="component" value="Unassembled WGS sequence"/>
</dbReference>
<dbReference type="Pfam" id="PF13862">
    <property type="entry name" value="BCCIP"/>
    <property type="match status" value="1"/>
</dbReference>
<organism evidence="4 5">
    <name type="scientific">Zophobas morio</name>
    <dbReference type="NCBI Taxonomy" id="2755281"/>
    <lineage>
        <taxon>Eukaryota</taxon>
        <taxon>Metazoa</taxon>
        <taxon>Ecdysozoa</taxon>
        <taxon>Arthropoda</taxon>
        <taxon>Hexapoda</taxon>
        <taxon>Insecta</taxon>
        <taxon>Pterygota</taxon>
        <taxon>Neoptera</taxon>
        <taxon>Endopterygota</taxon>
        <taxon>Coleoptera</taxon>
        <taxon>Polyphaga</taxon>
        <taxon>Cucujiformia</taxon>
        <taxon>Tenebrionidae</taxon>
        <taxon>Zophobas</taxon>
    </lineage>
</organism>
<evidence type="ECO:0000313" key="5">
    <source>
        <dbReference type="Proteomes" id="UP001168821"/>
    </source>
</evidence>
<protein>
    <recommendedName>
        <fullName evidence="2">Protein BCCIP homolog</fullName>
    </recommendedName>
</protein>
<dbReference type="PANTHER" id="PTHR13261">
    <property type="entry name" value="BRCA2 AND CDKN1A INTERACTING PROTEIN"/>
    <property type="match status" value="1"/>
</dbReference>
<dbReference type="GO" id="GO:0005634">
    <property type="term" value="C:nucleus"/>
    <property type="evidence" value="ECO:0007669"/>
    <property type="project" value="TreeGrafter"/>
</dbReference>
<sequence length="281" mass="32174">MAGAKKSKRIVKPESDEEYQSDESGSYHGQQEIQATFEGRNPDGQDFHGIKQLLQQLFVTAHVDLSQMSDMLIAQAGIGSVLKQSYNDSDDEEDVDMVDESDVFGITSVINLTQHKETPCVQHLYQLIDQEIKKSEDKNVETQFKEILHGCHKLGFLINERFVNIPSKISYPMLNSLQDEVHRMKKKNDSYDFDYYLMICKMWKGKSAGDSETVFSNDEEEIIYNKCDYSFTYSVAGKTDTGLTGKWQSEDKELIPYRGVILFKADKFPSILNQIQNFVLN</sequence>
<comment type="caution">
    <text evidence="4">The sequence shown here is derived from an EMBL/GenBank/DDBJ whole genome shotgun (WGS) entry which is preliminary data.</text>
</comment>
<evidence type="ECO:0000256" key="1">
    <source>
        <dbReference type="ARBA" id="ARBA00006781"/>
    </source>
</evidence>
<evidence type="ECO:0000256" key="2">
    <source>
        <dbReference type="PIRNR" id="PIRNR028983"/>
    </source>
</evidence>
<dbReference type="PANTHER" id="PTHR13261:SF0">
    <property type="entry name" value="BRCA2 AND CDKN1A-INTERACTING PROTEIN"/>
    <property type="match status" value="1"/>
</dbReference>
<evidence type="ECO:0000313" key="4">
    <source>
        <dbReference type="EMBL" id="KAJ3642562.1"/>
    </source>
</evidence>
<dbReference type="EMBL" id="JALNTZ010000008">
    <property type="protein sequence ID" value="KAJ3642562.1"/>
    <property type="molecule type" value="Genomic_DNA"/>
</dbReference>
<feature type="region of interest" description="Disordered" evidence="3">
    <location>
        <begin position="1"/>
        <end position="30"/>
    </location>
</feature>
<dbReference type="PIRSF" id="PIRSF028983">
    <property type="entry name" value="BCP1"/>
    <property type="match status" value="1"/>
</dbReference>
<reference evidence="4" key="1">
    <citation type="journal article" date="2023" name="G3 (Bethesda)">
        <title>Whole genome assemblies of Zophobas morio and Tenebrio molitor.</title>
        <authorList>
            <person name="Kaur S."/>
            <person name="Stinson S.A."/>
            <person name="diCenzo G.C."/>
        </authorList>
    </citation>
    <scope>NUCLEOTIDE SEQUENCE</scope>
    <source>
        <strain evidence="4">QUZm001</strain>
    </source>
</reference>
<proteinExistence type="inferred from homology"/>
<accession>A0AA38M4Z8</accession>
<comment type="similarity">
    <text evidence="1 2">Belongs to the BCP1 family.</text>
</comment>
<dbReference type="AlphaFoldDB" id="A0AA38M4Z8"/>